<proteinExistence type="predicted"/>
<dbReference type="EMBL" id="HBIN01019970">
    <property type="protein sequence ID" value="CAE0445216.1"/>
    <property type="molecule type" value="Transcribed_RNA"/>
</dbReference>
<feature type="region of interest" description="Disordered" evidence="1">
    <location>
        <begin position="41"/>
        <end position="77"/>
    </location>
</feature>
<sequence length="304" mass="35613">MECDKRYEDYDEEFKKFKKFLPPPLNPAKYDYGHVSDRAYKWSPKSRRKRDAARSLLEKRSPTSPGTLQNQERKLDPTLYKVQPHVENKREPYRRKRQGINLSVSQDSRNEIQFKLSNLCNNYSRILITMNDRLLKMVEEIAIKPRKAKSSDFTCVLSKLLQKTYKLYRLLCALNQLFDNNQEVPKPSLEMDDNEAEEDYKLVIATIKMWWQTGGRVHEAFKTLDGHFCRVKNRGIPICNQFLSGVGIEKLEGACSECIVFVDRAVKLLRQFNHSVKFKSNVSPKSKKLYNKLEELVPNAIQKQ</sequence>
<protein>
    <submittedName>
        <fullName evidence="2">Uncharacterized protein</fullName>
    </submittedName>
</protein>
<evidence type="ECO:0000256" key="1">
    <source>
        <dbReference type="SAM" id="MobiDB-lite"/>
    </source>
</evidence>
<organism evidence="2">
    <name type="scientific">Aplanochytrium stocchinoi</name>
    <dbReference type="NCBI Taxonomy" id="215587"/>
    <lineage>
        <taxon>Eukaryota</taxon>
        <taxon>Sar</taxon>
        <taxon>Stramenopiles</taxon>
        <taxon>Bigyra</taxon>
        <taxon>Labyrinthulomycetes</taxon>
        <taxon>Thraustochytrida</taxon>
        <taxon>Thraustochytriidae</taxon>
        <taxon>Aplanochytrium</taxon>
    </lineage>
</organism>
<name>A0A7S3PNQ2_9STRA</name>
<accession>A0A7S3PNQ2</accession>
<reference evidence="2" key="1">
    <citation type="submission" date="2021-01" db="EMBL/GenBank/DDBJ databases">
        <authorList>
            <person name="Corre E."/>
            <person name="Pelletier E."/>
            <person name="Niang G."/>
            <person name="Scheremetjew M."/>
            <person name="Finn R."/>
            <person name="Kale V."/>
            <person name="Holt S."/>
            <person name="Cochrane G."/>
            <person name="Meng A."/>
            <person name="Brown T."/>
            <person name="Cohen L."/>
        </authorList>
    </citation>
    <scope>NUCLEOTIDE SEQUENCE</scope>
    <source>
        <strain evidence="2">GSBS06</strain>
    </source>
</reference>
<evidence type="ECO:0000313" key="2">
    <source>
        <dbReference type="EMBL" id="CAE0445216.1"/>
    </source>
</evidence>
<dbReference type="AlphaFoldDB" id="A0A7S3PNQ2"/>
<gene>
    <name evidence="2" type="ORF">ASTO00021_LOCUS15235</name>
</gene>
<feature type="compositionally biased region" description="Basic and acidic residues" evidence="1">
    <location>
        <begin position="52"/>
        <end position="61"/>
    </location>
</feature>